<evidence type="ECO:0000256" key="3">
    <source>
        <dbReference type="ARBA" id="ARBA00022771"/>
    </source>
</evidence>
<keyword evidence="5" id="KW-0539">Nucleus</keyword>
<dbReference type="EMBL" id="JAACJJ010000029">
    <property type="protein sequence ID" value="KAF5319210.1"/>
    <property type="molecule type" value="Genomic_DNA"/>
</dbReference>
<proteinExistence type="predicted"/>
<feature type="compositionally biased region" description="Acidic residues" evidence="6">
    <location>
        <begin position="121"/>
        <end position="134"/>
    </location>
</feature>
<dbReference type="GO" id="GO:0046983">
    <property type="term" value="F:protein dimerization activity"/>
    <property type="evidence" value="ECO:0007669"/>
    <property type="project" value="InterPro"/>
</dbReference>
<keyword evidence="2" id="KW-0479">Metal-binding</keyword>
<organism evidence="8 9">
    <name type="scientific">Psilocybe cf. subviscida</name>
    <dbReference type="NCBI Taxonomy" id="2480587"/>
    <lineage>
        <taxon>Eukaryota</taxon>
        <taxon>Fungi</taxon>
        <taxon>Dikarya</taxon>
        <taxon>Basidiomycota</taxon>
        <taxon>Agaricomycotina</taxon>
        <taxon>Agaricomycetes</taxon>
        <taxon>Agaricomycetidae</taxon>
        <taxon>Agaricales</taxon>
        <taxon>Agaricineae</taxon>
        <taxon>Strophariaceae</taxon>
        <taxon>Psilocybe</taxon>
    </lineage>
</organism>
<evidence type="ECO:0000313" key="9">
    <source>
        <dbReference type="Proteomes" id="UP000567179"/>
    </source>
</evidence>
<dbReference type="SUPFAM" id="SSF53098">
    <property type="entry name" value="Ribonuclease H-like"/>
    <property type="match status" value="1"/>
</dbReference>
<dbReference type="InterPro" id="IPR052035">
    <property type="entry name" value="ZnF_BED_domain_contain"/>
</dbReference>
<dbReference type="InterPro" id="IPR008906">
    <property type="entry name" value="HATC_C_dom"/>
</dbReference>
<dbReference type="GO" id="GO:0005634">
    <property type="term" value="C:nucleus"/>
    <property type="evidence" value="ECO:0007669"/>
    <property type="project" value="UniProtKB-SubCell"/>
</dbReference>
<name>A0A8H5F0C4_9AGAR</name>
<dbReference type="GO" id="GO:0008270">
    <property type="term" value="F:zinc ion binding"/>
    <property type="evidence" value="ECO:0007669"/>
    <property type="project" value="UniProtKB-KW"/>
</dbReference>
<feature type="domain" description="HAT C-terminal dimerisation" evidence="7">
    <location>
        <begin position="855"/>
        <end position="934"/>
    </location>
</feature>
<dbReference type="PANTHER" id="PTHR46481:SF10">
    <property type="entry name" value="ZINC FINGER BED DOMAIN-CONTAINING PROTEIN 39"/>
    <property type="match status" value="1"/>
</dbReference>
<dbReference type="Proteomes" id="UP000567179">
    <property type="component" value="Unassembled WGS sequence"/>
</dbReference>
<evidence type="ECO:0000256" key="5">
    <source>
        <dbReference type="ARBA" id="ARBA00023242"/>
    </source>
</evidence>
<evidence type="ECO:0000313" key="8">
    <source>
        <dbReference type="EMBL" id="KAF5319210.1"/>
    </source>
</evidence>
<accession>A0A8H5F0C4</accession>
<evidence type="ECO:0000256" key="2">
    <source>
        <dbReference type="ARBA" id="ARBA00022723"/>
    </source>
</evidence>
<dbReference type="Pfam" id="PF05699">
    <property type="entry name" value="Dimer_Tnp_hAT"/>
    <property type="match status" value="1"/>
</dbReference>
<gene>
    <name evidence="8" type="ORF">D9619_008722</name>
</gene>
<dbReference type="InterPro" id="IPR012337">
    <property type="entry name" value="RNaseH-like_sf"/>
</dbReference>
<sequence length="946" mass="106147">MAALSSPSENCALDPETGKLKDAADILFYGSETDTTPISNVRLGQPTQEAGPSATKGRGQRPKKISRLQESLAAQKLDDDGLPKQSRATHTTNRRPQPKRPRVDDGGSVGNDSGEDRDYVESTDEDDSAEESDCIEITNQELADSLPSKTIPETGRGSGKRKRTKTATTRIEEVEDEDIMRDQIRRKNALAADNSAVLEEITSESSGSSPKSGKRNPIYYFYEAVECGADGSPGSIGDKHYKCFHSNKKILTITKAMKSSLNGLIGNLKTCSPPMYRMYLALKERQEHKEGSAMAEEISIAAGRIPLGSSKAAAYLRALERKTSNLPKLFAQQEAKALGEWDQTKFVDLLASWMIACDQPFEEVDKPEFRELLTYVCHSGASFTIPGREAMRRSVMKLGEVELEATREMFTTLKGRISISLDAWTSPNNIAFLGIVTHYTTNDGKLEELLIDFRELIGEHSGENIADAVWETLTYYQIEDRIMAFMLDNATNNDMFVDGIASRCRKANIPFNSAWSRLRCMPHTIHLAALKLLEAIGAVSSSDSKKAAARGGNYQDNVVLSLSDDADEMAERQDEEYYEESTDGNGSLIEKDRVLTSVDKLRKIIRSIRSSPQRKRTWLNQVMQSLNEQGLGREKQGHMPILDVRTRWSSMHQMMSRALEFKDDIDAFAQHFKDLHASELSERDWNAIELVTQWLHAFREATTQMSSTKKPMLSTTHAVFRGLQEELRRTIATLPSNVNPQIRAGLVAAHRKLSDYYHTFDQSPFYTWAGILDPRIMYSGLKDDYTSDSSLLDYLESAKSDLSLHYTLYYAHTTADPPTQSISSTSNASISKQAGPPKFNFTARYKKRDRHTSDELEEYLKLHPEDFDSCDPFEWWLGRRAQFPRLYRLATDVLSIPGSAVAVERVFSGGRDTISLRRASLQANTIRALMVAKHRLRLAREHALES</sequence>
<keyword evidence="4" id="KW-0862">Zinc</keyword>
<dbReference type="OrthoDB" id="1607513at2759"/>
<dbReference type="AlphaFoldDB" id="A0A8H5F0C4"/>
<feature type="region of interest" description="Disordered" evidence="6">
    <location>
        <begin position="32"/>
        <end position="169"/>
    </location>
</feature>
<evidence type="ECO:0000256" key="1">
    <source>
        <dbReference type="ARBA" id="ARBA00004123"/>
    </source>
</evidence>
<evidence type="ECO:0000256" key="6">
    <source>
        <dbReference type="SAM" id="MobiDB-lite"/>
    </source>
</evidence>
<dbReference type="PANTHER" id="PTHR46481">
    <property type="entry name" value="ZINC FINGER BED DOMAIN-CONTAINING PROTEIN 4"/>
    <property type="match status" value="1"/>
</dbReference>
<comment type="caution">
    <text evidence="8">The sequence shown here is derived from an EMBL/GenBank/DDBJ whole genome shotgun (WGS) entry which is preliminary data.</text>
</comment>
<evidence type="ECO:0000256" key="4">
    <source>
        <dbReference type="ARBA" id="ARBA00022833"/>
    </source>
</evidence>
<comment type="subcellular location">
    <subcellularLocation>
        <location evidence="1">Nucleus</location>
    </subcellularLocation>
</comment>
<keyword evidence="3" id="KW-0863">Zinc-finger</keyword>
<keyword evidence="9" id="KW-1185">Reference proteome</keyword>
<evidence type="ECO:0000259" key="7">
    <source>
        <dbReference type="Pfam" id="PF05699"/>
    </source>
</evidence>
<reference evidence="8 9" key="1">
    <citation type="journal article" date="2020" name="ISME J.">
        <title>Uncovering the hidden diversity of litter-decomposition mechanisms in mushroom-forming fungi.</title>
        <authorList>
            <person name="Floudas D."/>
            <person name="Bentzer J."/>
            <person name="Ahren D."/>
            <person name="Johansson T."/>
            <person name="Persson P."/>
            <person name="Tunlid A."/>
        </authorList>
    </citation>
    <scope>NUCLEOTIDE SEQUENCE [LARGE SCALE GENOMIC DNA]</scope>
    <source>
        <strain evidence="8 9">CBS 101986</strain>
    </source>
</reference>
<protein>
    <recommendedName>
        <fullName evidence="7">HAT C-terminal dimerisation domain-containing protein</fullName>
    </recommendedName>
</protein>